<comment type="caution">
    <text evidence="3">Lacks conserved residue(s) required for the propagation of feature annotation.</text>
</comment>
<feature type="non-terminal residue" evidence="5">
    <location>
        <position position="305"/>
    </location>
</feature>
<feature type="compositionally biased region" description="Basic and acidic residues" evidence="4">
    <location>
        <begin position="156"/>
        <end position="167"/>
    </location>
</feature>
<keyword evidence="6" id="KW-1185">Reference proteome</keyword>
<evidence type="ECO:0000256" key="4">
    <source>
        <dbReference type="SAM" id="MobiDB-lite"/>
    </source>
</evidence>
<dbReference type="PaxDb" id="2711-XP_006475287.1"/>
<dbReference type="SMR" id="A0A067DFT9"/>
<feature type="region of interest" description="Leucine repeat I (LRI)" evidence="3">
    <location>
        <begin position="208"/>
        <end position="268"/>
    </location>
</feature>
<dbReference type="Proteomes" id="UP000027120">
    <property type="component" value="Unassembled WGS sequence"/>
</dbReference>
<evidence type="ECO:0000256" key="3">
    <source>
        <dbReference type="PROSITE-ProRule" id="PRU01191"/>
    </source>
</evidence>
<dbReference type="PANTHER" id="PTHR31636">
    <property type="entry name" value="OSJNBA0084A10.13 PROTEIN-RELATED"/>
    <property type="match status" value="1"/>
</dbReference>
<evidence type="ECO:0000256" key="2">
    <source>
        <dbReference type="ARBA" id="ARBA00023163"/>
    </source>
</evidence>
<proteinExistence type="inferred from homology"/>
<feature type="region of interest" description="Disordered" evidence="4">
    <location>
        <begin position="137"/>
        <end position="176"/>
    </location>
</feature>
<protein>
    <submittedName>
        <fullName evidence="5">Uncharacterized protein</fullName>
    </submittedName>
</protein>
<feature type="compositionally biased region" description="Polar residues" evidence="4">
    <location>
        <begin position="141"/>
        <end position="151"/>
    </location>
</feature>
<dbReference type="STRING" id="2711.A0A067DFT9"/>
<dbReference type="PROSITE" id="PS50985">
    <property type="entry name" value="GRAS"/>
    <property type="match status" value="1"/>
</dbReference>
<gene>
    <name evidence="5" type="ORF">CISIN_1g040563mg</name>
</gene>
<keyword evidence="1" id="KW-0805">Transcription regulation</keyword>
<organism evidence="5 6">
    <name type="scientific">Citrus sinensis</name>
    <name type="common">Sweet orange</name>
    <name type="synonym">Citrus aurantium var. sinensis</name>
    <dbReference type="NCBI Taxonomy" id="2711"/>
    <lineage>
        <taxon>Eukaryota</taxon>
        <taxon>Viridiplantae</taxon>
        <taxon>Streptophyta</taxon>
        <taxon>Embryophyta</taxon>
        <taxon>Tracheophyta</taxon>
        <taxon>Spermatophyta</taxon>
        <taxon>Magnoliopsida</taxon>
        <taxon>eudicotyledons</taxon>
        <taxon>Gunneridae</taxon>
        <taxon>Pentapetalae</taxon>
        <taxon>rosids</taxon>
        <taxon>malvids</taxon>
        <taxon>Sapindales</taxon>
        <taxon>Rutaceae</taxon>
        <taxon>Aurantioideae</taxon>
        <taxon>Citrus</taxon>
    </lineage>
</organism>
<reference evidence="5 6" key="1">
    <citation type="submission" date="2014-04" db="EMBL/GenBank/DDBJ databases">
        <authorList>
            <consortium name="International Citrus Genome Consortium"/>
            <person name="Gmitter F."/>
            <person name="Chen C."/>
            <person name="Farmerie W."/>
            <person name="Harkins T."/>
            <person name="Desany B."/>
            <person name="Mohiuddin M."/>
            <person name="Kodira C."/>
            <person name="Borodovsky M."/>
            <person name="Lomsadze A."/>
            <person name="Burns P."/>
            <person name="Jenkins J."/>
            <person name="Prochnik S."/>
            <person name="Shu S."/>
            <person name="Chapman J."/>
            <person name="Pitluck S."/>
            <person name="Schmutz J."/>
            <person name="Rokhsar D."/>
        </authorList>
    </citation>
    <scope>NUCLEOTIDE SEQUENCE</scope>
</reference>
<dbReference type="AlphaFoldDB" id="A0A067DFT9"/>
<dbReference type="eggNOG" id="ENOG502QRZD">
    <property type="taxonomic scope" value="Eukaryota"/>
</dbReference>
<sequence length="305" mass="33106">MDSRQIIGCGVTSAGISYSSSCPTVPSIPNRLFGPLKFDVGNSPNSPFSNQFECDTITSLSDSQEQHSPSDNPSGLSPSCDSSLESNSYFHQLSPAVDSLILFSGGTSYLQNANSSQKIKHVLQELETVLMGPDEEEAAKPNTSYGGSSKPQAPGDRPRSWSQEHHGSHVIQPQPSFISRYRQSAEGAQIENSQMAIGESSLQGFPSGNLKQLLIACAKALSENNINDFDKLIEKARGAVSVGGEPIQRLGAYMVEALVARKEKSGSNIYRALRCREPESKDLLSYMHILYEICPYLKFGYMAAN</sequence>
<dbReference type="InterPro" id="IPR005202">
    <property type="entry name" value="TF_GRAS"/>
</dbReference>
<evidence type="ECO:0000313" key="6">
    <source>
        <dbReference type="Proteomes" id="UP000027120"/>
    </source>
</evidence>
<feature type="region of interest" description="Disordered" evidence="4">
    <location>
        <begin position="59"/>
        <end position="83"/>
    </location>
</feature>
<dbReference type="Pfam" id="PF03514">
    <property type="entry name" value="GRAS"/>
    <property type="match status" value="1"/>
</dbReference>
<keyword evidence="2" id="KW-0804">Transcription</keyword>
<name>A0A067DFT9_CITSI</name>
<comment type="similarity">
    <text evidence="3">Belongs to the GRAS family.</text>
</comment>
<evidence type="ECO:0000256" key="1">
    <source>
        <dbReference type="ARBA" id="ARBA00023015"/>
    </source>
</evidence>
<evidence type="ECO:0000313" key="5">
    <source>
        <dbReference type="EMBL" id="KDO41839.1"/>
    </source>
</evidence>
<accession>A0A067DFT9</accession>
<dbReference type="EMBL" id="KK785552">
    <property type="protein sequence ID" value="KDO41839.1"/>
    <property type="molecule type" value="Genomic_DNA"/>
</dbReference>